<reference evidence="3 4" key="1">
    <citation type="submission" date="2018-05" db="EMBL/GenBank/DDBJ databases">
        <title>Genomic Encyclopedia of Type Strains, Phase IV (KMG-IV): sequencing the most valuable type-strain genomes for metagenomic binning, comparative biology and taxonomic classification.</title>
        <authorList>
            <person name="Goeker M."/>
        </authorList>
    </citation>
    <scope>NUCLEOTIDE SEQUENCE [LARGE SCALE GENOMIC DNA]</scope>
    <source>
        <strain evidence="3 4">DSM 24906</strain>
    </source>
</reference>
<dbReference type="SMART" id="SM00331">
    <property type="entry name" value="PP2C_SIG"/>
    <property type="match status" value="1"/>
</dbReference>
<keyword evidence="1" id="KW-0378">Hydrolase</keyword>
<gene>
    <name evidence="3" type="ORF">C7380_102149</name>
</gene>
<dbReference type="PANTHER" id="PTHR43156">
    <property type="entry name" value="STAGE II SPORULATION PROTEIN E-RELATED"/>
    <property type="match status" value="1"/>
</dbReference>
<dbReference type="Proteomes" id="UP000245921">
    <property type="component" value="Unassembled WGS sequence"/>
</dbReference>
<comment type="caution">
    <text evidence="3">The sequence shown here is derived from an EMBL/GenBank/DDBJ whole genome shotgun (WGS) entry which is preliminary data.</text>
</comment>
<dbReference type="Pfam" id="PF07228">
    <property type="entry name" value="SpoIIE"/>
    <property type="match status" value="1"/>
</dbReference>
<proteinExistence type="predicted"/>
<dbReference type="EMBL" id="QGGI01000002">
    <property type="protein sequence ID" value="PWJ96232.1"/>
    <property type="molecule type" value="Genomic_DNA"/>
</dbReference>
<accession>A0AA45C8Q1</accession>
<sequence>MISAVIYKKNLNKFGEEVCGDNFQLGKTEDSKIAVMSDGLGSGIKASILSILTTEIISTMFKKGVDVEEVVHTIANTLPVCKVRGIAYSTFTIVQIFRNGMVKLVNYDNPKPIILKKGQLYWPTYQEKIINDKKIKISTFTLDPEDFIFVMSDGVVHAGLGNLMDFGWGIENIAGYLKRMYRRTRDIKYMVDNLIAVTESYYGFEAGDDATLVGLKITEKPRAIIFTGPPLDPKKDSYYVEKFTKFDGKKIISGGTTSNIVSRITGNEMEIDLTSTSSKELPPYGHMENVDLVTEGVLTLKALNKLLSECKNNMYEIDFDKKNINAADNMFLILRDCDEIKIMVGRKVNAFYHNPALPFDMSIRSNLVRDIVKNLQRVGKDVEIEYC</sequence>
<evidence type="ECO:0000313" key="4">
    <source>
        <dbReference type="Proteomes" id="UP000245921"/>
    </source>
</evidence>
<protein>
    <submittedName>
        <fullName evidence="3">Stage II sporulation protein E</fullName>
    </submittedName>
</protein>
<keyword evidence="4" id="KW-1185">Reference proteome</keyword>
<evidence type="ECO:0000256" key="1">
    <source>
        <dbReference type="ARBA" id="ARBA00022801"/>
    </source>
</evidence>
<feature type="domain" description="PPM-type phosphatase" evidence="2">
    <location>
        <begin position="1"/>
        <end position="217"/>
    </location>
</feature>
<dbReference type="PANTHER" id="PTHR43156:SF2">
    <property type="entry name" value="STAGE II SPORULATION PROTEIN E"/>
    <property type="match status" value="1"/>
</dbReference>
<name>A0AA45C8Q1_9BACT</name>
<dbReference type="InterPro" id="IPR036457">
    <property type="entry name" value="PPM-type-like_dom_sf"/>
</dbReference>
<dbReference type="GO" id="GO:0016791">
    <property type="term" value="F:phosphatase activity"/>
    <property type="evidence" value="ECO:0007669"/>
    <property type="project" value="TreeGrafter"/>
</dbReference>
<evidence type="ECO:0000259" key="2">
    <source>
        <dbReference type="SMART" id="SM00331"/>
    </source>
</evidence>
<dbReference type="RefSeq" id="WP_109603852.1">
    <property type="nucleotide sequence ID" value="NZ_JAMHJO010000001.1"/>
</dbReference>
<dbReference type="Gene3D" id="3.60.40.10">
    <property type="entry name" value="PPM-type phosphatase domain"/>
    <property type="match status" value="1"/>
</dbReference>
<dbReference type="InterPro" id="IPR001932">
    <property type="entry name" value="PPM-type_phosphatase-like_dom"/>
</dbReference>
<dbReference type="SUPFAM" id="SSF81606">
    <property type="entry name" value="PP2C-like"/>
    <property type="match status" value="1"/>
</dbReference>
<organism evidence="3 4">
    <name type="scientific">Oceanotoga teriensis</name>
    <dbReference type="NCBI Taxonomy" id="515440"/>
    <lineage>
        <taxon>Bacteria</taxon>
        <taxon>Thermotogati</taxon>
        <taxon>Thermotogota</taxon>
        <taxon>Thermotogae</taxon>
        <taxon>Petrotogales</taxon>
        <taxon>Petrotogaceae</taxon>
        <taxon>Oceanotoga</taxon>
    </lineage>
</organism>
<dbReference type="AlphaFoldDB" id="A0AA45C8Q1"/>
<evidence type="ECO:0000313" key="3">
    <source>
        <dbReference type="EMBL" id="PWJ96232.1"/>
    </source>
</evidence>
<dbReference type="InterPro" id="IPR052016">
    <property type="entry name" value="Bact_Sigma-Reg"/>
</dbReference>